<evidence type="ECO:0008006" key="3">
    <source>
        <dbReference type="Google" id="ProtNLM"/>
    </source>
</evidence>
<dbReference type="STRING" id="4538.I1QGQ6"/>
<reference evidence="1 2" key="2">
    <citation type="submission" date="2018-04" db="EMBL/GenBank/DDBJ databases">
        <title>OglaRS2 (Oryza glaberrima Reference Sequence Version 2).</title>
        <authorList>
            <person name="Zhang J."/>
            <person name="Kudrna D."/>
            <person name="Lee S."/>
            <person name="Talag J."/>
            <person name="Rajasekar S."/>
            <person name="Wing R.A."/>
        </authorList>
    </citation>
    <scope>NUCLEOTIDE SEQUENCE [LARGE SCALE GENOMIC DNA]</scope>
    <source>
        <strain evidence="1 2">cv. IRGC 96717</strain>
    </source>
</reference>
<proteinExistence type="predicted"/>
<dbReference type="OMA" id="WSANENN"/>
<accession>I1QGQ6</accession>
<evidence type="ECO:0000313" key="2">
    <source>
        <dbReference type="Proteomes" id="UP000007306"/>
    </source>
</evidence>
<dbReference type="EnsemblPlants" id="ORGLA08G0060700.1">
    <property type="protein sequence ID" value="ORGLA08G0060700.1"/>
    <property type="gene ID" value="ORGLA08G0060700"/>
</dbReference>
<name>I1QGQ6_ORYGL</name>
<sequence length="115" mass="12389">SSGQTMPPYMIPLCLIPFIIQASHSMGAQINETTIPEGSEINIAGPQSWVSPSGRFAFGFYPEGEGFSIGVWLVTDPSRFIMWTAFRNDPPVSGGSILLTAGGSLQWIPPNQGFQ</sequence>
<dbReference type="Proteomes" id="UP000007306">
    <property type="component" value="Chromosome 8"/>
</dbReference>
<protein>
    <recommendedName>
        <fullName evidence="3">Bulb-type lectin domain-containing protein</fullName>
    </recommendedName>
</protein>
<reference evidence="1" key="1">
    <citation type="submission" date="2015-06" db="UniProtKB">
        <authorList>
            <consortium name="EnsemblPlants"/>
        </authorList>
    </citation>
    <scope>IDENTIFICATION</scope>
</reference>
<dbReference type="AlphaFoldDB" id="I1QGQ6"/>
<keyword evidence="2" id="KW-1185">Reference proteome</keyword>
<dbReference type="HOGENOM" id="CLU_2115163_0_0_1"/>
<evidence type="ECO:0000313" key="1">
    <source>
        <dbReference type="EnsemblPlants" id="ORGLA08G0060700.1"/>
    </source>
</evidence>
<dbReference type="Gramene" id="ORGLA08G0060700.1">
    <property type="protein sequence ID" value="ORGLA08G0060700.1"/>
    <property type="gene ID" value="ORGLA08G0060700"/>
</dbReference>
<organism evidence="1 2">
    <name type="scientific">Oryza glaberrima</name>
    <name type="common">African rice</name>
    <dbReference type="NCBI Taxonomy" id="4538"/>
    <lineage>
        <taxon>Eukaryota</taxon>
        <taxon>Viridiplantae</taxon>
        <taxon>Streptophyta</taxon>
        <taxon>Embryophyta</taxon>
        <taxon>Tracheophyta</taxon>
        <taxon>Spermatophyta</taxon>
        <taxon>Magnoliopsida</taxon>
        <taxon>Liliopsida</taxon>
        <taxon>Poales</taxon>
        <taxon>Poaceae</taxon>
        <taxon>BOP clade</taxon>
        <taxon>Oryzoideae</taxon>
        <taxon>Oryzeae</taxon>
        <taxon>Oryzinae</taxon>
        <taxon>Oryza</taxon>
    </lineage>
</organism>